<proteinExistence type="inferred from homology"/>
<evidence type="ECO:0000256" key="3">
    <source>
        <dbReference type="ARBA" id="ARBA00038357"/>
    </source>
</evidence>
<dbReference type="PANTHER" id="PTHR10281">
    <property type="entry name" value="MEMBRANE-ASSOCIATED PROGESTERONE RECEPTOR COMPONENT-RELATED"/>
    <property type="match status" value="1"/>
</dbReference>
<gene>
    <name evidence="5" type="ORF">K2173_025905</name>
</gene>
<dbReference type="PANTHER" id="PTHR10281:SF76">
    <property type="entry name" value="CALCUTTA CUP-RELATED"/>
    <property type="match status" value="1"/>
</dbReference>
<reference evidence="5 6" key="1">
    <citation type="submission" date="2021-09" db="EMBL/GenBank/DDBJ databases">
        <title>Genomic insights and catalytic innovation underlie evolution of tropane alkaloids biosynthesis.</title>
        <authorList>
            <person name="Wang Y.-J."/>
            <person name="Tian T."/>
            <person name="Huang J.-P."/>
            <person name="Huang S.-X."/>
        </authorList>
    </citation>
    <scope>NUCLEOTIDE SEQUENCE [LARGE SCALE GENOMIC DNA]</scope>
    <source>
        <strain evidence="5">KIB-2018</strain>
        <tissue evidence="5">Leaf</tissue>
    </source>
</reference>
<dbReference type="Pfam" id="PF00173">
    <property type="entry name" value="Cyt-b5"/>
    <property type="match status" value="1"/>
</dbReference>
<dbReference type="InterPro" id="IPR036400">
    <property type="entry name" value="Cyt_B5-like_heme/steroid_sf"/>
</dbReference>
<feature type="domain" description="Cytochrome b5 heme-binding" evidence="4">
    <location>
        <begin position="3"/>
        <end position="71"/>
    </location>
</feature>
<keyword evidence="1" id="KW-0754">Steroid-binding</keyword>
<evidence type="ECO:0000256" key="1">
    <source>
        <dbReference type="ARBA" id="ARBA00022665"/>
    </source>
</evidence>
<dbReference type="SMART" id="SM01117">
    <property type="entry name" value="Cyt-b5"/>
    <property type="match status" value="1"/>
</dbReference>
<evidence type="ECO:0000256" key="2">
    <source>
        <dbReference type="ARBA" id="ARBA00023121"/>
    </source>
</evidence>
<evidence type="ECO:0000259" key="4">
    <source>
        <dbReference type="SMART" id="SM01117"/>
    </source>
</evidence>
<dbReference type="EMBL" id="JAIWQS010000011">
    <property type="protein sequence ID" value="KAJ8751732.1"/>
    <property type="molecule type" value="Genomic_DNA"/>
</dbReference>
<dbReference type="InterPro" id="IPR001199">
    <property type="entry name" value="Cyt_B5-like_heme/steroid-bd"/>
</dbReference>
<name>A0AAV8SHJ6_9ROSI</name>
<evidence type="ECO:0000313" key="5">
    <source>
        <dbReference type="EMBL" id="KAJ8751732.1"/>
    </source>
</evidence>
<accession>A0AAV8SHJ6</accession>
<keyword evidence="2" id="KW-0446">Lipid-binding</keyword>
<keyword evidence="6" id="KW-1185">Reference proteome</keyword>
<dbReference type="AlphaFoldDB" id="A0AAV8SHJ6"/>
<dbReference type="SUPFAM" id="SSF55856">
    <property type="entry name" value="Cytochrome b5-like heme/steroid binding domain"/>
    <property type="match status" value="1"/>
</dbReference>
<comment type="similarity">
    <text evidence="3">Belongs to the cytochrome b5 family. MAPR subfamily.</text>
</comment>
<dbReference type="Gene3D" id="3.10.120.10">
    <property type="entry name" value="Cytochrome b5-like heme/steroid binding domain"/>
    <property type="match status" value="1"/>
</dbReference>
<dbReference type="GO" id="GO:0005496">
    <property type="term" value="F:steroid binding"/>
    <property type="evidence" value="ECO:0007669"/>
    <property type="project" value="UniProtKB-KW"/>
</dbReference>
<dbReference type="InterPro" id="IPR050577">
    <property type="entry name" value="MAPR/NEUFC/NENF-like"/>
</dbReference>
<protein>
    <recommendedName>
        <fullName evidence="4">Cytochrome b5 heme-binding domain-containing protein</fullName>
    </recommendedName>
</protein>
<comment type="caution">
    <text evidence="5">The sequence shown here is derived from an EMBL/GenBank/DDBJ whole genome shotgun (WGS) entry which is preliminary data.</text>
</comment>
<dbReference type="GO" id="GO:0016020">
    <property type="term" value="C:membrane"/>
    <property type="evidence" value="ECO:0007669"/>
    <property type="project" value="TreeGrafter"/>
</dbReference>
<dbReference type="Proteomes" id="UP001159364">
    <property type="component" value="Linkage Group LG11"/>
</dbReference>
<evidence type="ECO:0000313" key="6">
    <source>
        <dbReference type="Proteomes" id="UP001159364"/>
    </source>
</evidence>
<sequence length="72" mass="7712">MEFTAEQLSHHNGSDPPKPIYVAIMGRVLDVTSGKSFYGPGGAYAMFSDMDASRALAKMSKNVEDVCPSLDA</sequence>
<dbReference type="GO" id="GO:0012505">
    <property type="term" value="C:endomembrane system"/>
    <property type="evidence" value="ECO:0007669"/>
    <property type="project" value="TreeGrafter"/>
</dbReference>
<organism evidence="5 6">
    <name type="scientific">Erythroxylum novogranatense</name>
    <dbReference type="NCBI Taxonomy" id="1862640"/>
    <lineage>
        <taxon>Eukaryota</taxon>
        <taxon>Viridiplantae</taxon>
        <taxon>Streptophyta</taxon>
        <taxon>Embryophyta</taxon>
        <taxon>Tracheophyta</taxon>
        <taxon>Spermatophyta</taxon>
        <taxon>Magnoliopsida</taxon>
        <taxon>eudicotyledons</taxon>
        <taxon>Gunneridae</taxon>
        <taxon>Pentapetalae</taxon>
        <taxon>rosids</taxon>
        <taxon>fabids</taxon>
        <taxon>Malpighiales</taxon>
        <taxon>Erythroxylaceae</taxon>
        <taxon>Erythroxylum</taxon>
    </lineage>
</organism>